<protein>
    <submittedName>
        <fullName evidence="8">Protein RRP6-like 2</fullName>
    </submittedName>
</protein>
<dbReference type="GO" id="GO:0005730">
    <property type="term" value="C:nucleolus"/>
    <property type="evidence" value="ECO:0007669"/>
    <property type="project" value="TreeGrafter"/>
</dbReference>
<dbReference type="InterPro" id="IPR002562">
    <property type="entry name" value="3'-5'_exonuclease_dom"/>
</dbReference>
<feature type="domain" description="HRDC" evidence="7">
    <location>
        <begin position="473"/>
        <end position="553"/>
    </location>
</feature>
<dbReference type="FunFam" id="1.10.150.80:FF:000001">
    <property type="entry name" value="Putative exosome component 10"/>
    <property type="match status" value="1"/>
</dbReference>
<comment type="subcellular location">
    <subcellularLocation>
        <location evidence="1">Nucleus</location>
    </subcellularLocation>
</comment>
<dbReference type="GO" id="GO:0071037">
    <property type="term" value="P:nuclear polyadenylation-dependent snRNA catabolic process"/>
    <property type="evidence" value="ECO:0007669"/>
    <property type="project" value="TreeGrafter"/>
</dbReference>
<evidence type="ECO:0000259" key="7">
    <source>
        <dbReference type="PROSITE" id="PS50967"/>
    </source>
</evidence>
<evidence type="ECO:0000256" key="5">
    <source>
        <dbReference type="ARBA" id="ARBA00023242"/>
    </source>
</evidence>
<dbReference type="InterPro" id="IPR036397">
    <property type="entry name" value="RNaseH_sf"/>
</dbReference>
<dbReference type="InterPro" id="IPR045092">
    <property type="entry name" value="Rrp6-like"/>
</dbReference>
<dbReference type="Gene3D" id="3.30.420.10">
    <property type="entry name" value="Ribonuclease H-like superfamily/Ribonuclease H"/>
    <property type="match status" value="1"/>
</dbReference>
<proteinExistence type="predicted"/>
<dbReference type="SUPFAM" id="SSF47819">
    <property type="entry name" value="HRDC-like"/>
    <property type="match status" value="1"/>
</dbReference>
<feature type="compositionally biased region" description="Polar residues" evidence="6">
    <location>
        <begin position="814"/>
        <end position="836"/>
    </location>
</feature>
<sequence length="924" mass="103392">MEEEDDPSISAAAHLQTLISSLSSSTARLSNRSRAVPSDKDFHFFNNFPEFKLPVKQIQSLSESSLQTLASSKNLFGGGGGPENPPPLPADLDESYDWLVSLNDDLIERFNVSMDEFKSTREKQEGKVTNLSILEEGGFQLVRGKNRGRKKESNGLGGDQGSAAAAAGVRIGMKEKAVGARSKVPFHIPTIPRPQDQFSIIVNNLNMPFEHVWLERSEDGSRVVHPLEKLSVANFVDRSIKESEEMVKPLPLESTPFKLVEVVKELKVLAAKLRDASEFAVDLEHNQYRSFQGLTCLMQISTRTEDFIIDTLKLRVHIGPYLREVFKDPSKRKVMHGADRDIEWLQRDFGIYVCNLFDTGQASRVLQLERNSLEYLLHYFCGVSADKEYQNADWRLRPLPAEMLKYAREDTHYLLYIYNLMRQRLLSASTDGNDLLLEVYKRSCDICTHLYQKELLTETSYLYIYGLQEADFNSKQLAIVAGLHEWRDRVARDEDESTGYILPNRALLEIARHMPISPSMLRRLVKSRHSFVESNLNTVISIIRSSIENSSAFETIAEELKQARTRQSMEEAVGNTDVMPATENSMDSTTSRADLSDVITSNVKPGNSVASTDGYVKPANTKITSDQIVASSRCQQYDKPQSMLSSEIVCPPGMSGAAGTTEKEKVSTVSVQISKKPSFGFGALLGNSASRRKLNPDKEGVSDQNMNVNKVEQIKSSVTLPFFSFTCRDSTSGPNLVDKIKHSQPETPQQWSDQPSETKLEDLILLENDETDSPQSPPESPMVNDDATGMKCFPALPENGEICSRQPELETGEEPNSLSDLSSSFQQCFQTLSEMKSGSRKNQRQYQEPEPKIQVKPFDYAAARKNAKYGGTEEHVDGGVKEKTSESREKSRGKVMARDGGEDKAKSLRRQAFPPSGNRSTTYK</sequence>
<dbReference type="GO" id="GO:0003727">
    <property type="term" value="F:single-stranded RNA binding"/>
    <property type="evidence" value="ECO:0007669"/>
    <property type="project" value="TreeGrafter"/>
</dbReference>
<dbReference type="GO" id="GO:0000166">
    <property type="term" value="F:nucleotide binding"/>
    <property type="evidence" value="ECO:0007669"/>
    <property type="project" value="InterPro"/>
</dbReference>
<dbReference type="GO" id="GO:0071044">
    <property type="term" value="P:histone mRNA catabolic process"/>
    <property type="evidence" value="ECO:0007669"/>
    <property type="project" value="TreeGrafter"/>
</dbReference>
<dbReference type="SUPFAM" id="SSF53098">
    <property type="entry name" value="Ribonuclease H-like"/>
    <property type="match status" value="1"/>
</dbReference>
<feature type="compositionally biased region" description="Basic and acidic residues" evidence="6">
    <location>
        <begin position="871"/>
        <end position="906"/>
    </location>
</feature>
<dbReference type="GO" id="GO:0071035">
    <property type="term" value="P:nuclear polyadenylation-dependent rRNA catabolic process"/>
    <property type="evidence" value="ECO:0007669"/>
    <property type="project" value="TreeGrafter"/>
</dbReference>
<dbReference type="GO" id="GO:0000467">
    <property type="term" value="P:exonucleolytic trimming to generate mature 3'-end of 5.8S rRNA from tricistronic rRNA transcript (SSU-rRNA, 5.8S rRNA, LSU-rRNA)"/>
    <property type="evidence" value="ECO:0007669"/>
    <property type="project" value="InterPro"/>
</dbReference>
<dbReference type="GO" id="GO:0071038">
    <property type="term" value="P:TRAMP-dependent tRNA surveillance pathway"/>
    <property type="evidence" value="ECO:0007669"/>
    <property type="project" value="TreeGrafter"/>
</dbReference>
<evidence type="ECO:0000313" key="8">
    <source>
        <dbReference type="EMBL" id="KAJ6846629.1"/>
    </source>
</evidence>
<dbReference type="PANTHER" id="PTHR12124:SF47">
    <property type="entry name" value="EXOSOME COMPONENT 10"/>
    <property type="match status" value="1"/>
</dbReference>
<dbReference type="Proteomes" id="UP001140949">
    <property type="component" value="Unassembled WGS sequence"/>
</dbReference>
<dbReference type="GO" id="GO:0080188">
    <property type="term" value="P:gene silencing by siRNA-directed DNA methylation"/>
    <property type="evidence" value="ECO:0007669"/>
    <property type="project" value="UniProtKB-ARBA"/>
</dbReference>
<dbReference type="InterPro" id="IPR010997">
    <property type="entry name" value="HRDC-like_sf"/>
</dbReference>
<dbReference type="Pfam" id="PF00570">
    <property type="entry name" value="HRDC"/>
    <property type="match status" value="1"/>
</dbReference>
<dbReference type="GO" id="GO:0000175">
    <property type="term" value="F:3'-5'-RNA exonuclease activity"/>
    <property type="evidence" value="ECO:0007669"/>
    <property type="project" value="InterPro"/>
</dbReference>
<name>A0AAX6I042_IRIPA</name>
<dbReference type="EMBL" id="JANAVB010005597">
    <property type="protein sequence ID" value="KAJ6846629.1"/>
    <property type="molecule type" value="Genomic_DNA"/>
</dbReference>
<keyword evidence="3" id="KW-0378">Hydrolase</keyword>
<accession>A0AAX6I042</accession>
<feature type="compositionally biased region" description="Polar residues" evidence="6">
    <location>
        <begin position="745"/>
        <end position="755"/>
    </location>
</feature>
<evidence type="ECO:0000256" key="1">
    <source>
        <dbReference type="ARBA" id="ARBA00004123"/>
    </source>
</evidence>
<dbReference type="InterPro" id="IPR012337">
    <property type="entry name" value="RNaseH-like_sf"/>
</dbReference>
<keyword evidence="2" id="KW-0540">Nuclease</keyword>
<dbReference type="GO" id="GO:0071036">
    <property type="term" value="P:nuclear polyadenylation-dependent snoRNA catabolic process"/>
    <property type="evidence" value="ECO:0007669"/>
    <property type="project" value="TreeGrafter"/>
</dbReference>
<dbReference type="FunFam" id="3.30.420.10:FF:000065">
    <property type="entry name" value="Protein RRP6-like 2 isoform A"/>
    <property type="match status" value="1"/>
</dbReference>
<keyword evidence="5" id="KW-0539">Nucleus</keyword>
<keyword evidence="4" id="KW-0269">Exonuclease</keyword>
<dbReference type="GO" id="GO:0071051">
    <property type="term" value="P:poly(A)-dependent snoRNA 3'-end processing"/>
    <property type="evidence" value="ECO:0007669"/>
    <property type="project" value="TreeGrafter"/>
</dbReference>
<dbReference type="SMART" id="SM00341">
    <property type="entry name" value="HRDC"/>
    <property type="match status" value="1"/>
</dbReference>
<comment type="caution">
    <text evidence="8">The sequence shown here is derived from an EMBL/GenBank/DDBJ whole genome shotgun (WGS) entry which is preliminary data.</text>
</comment>
<evidence type="ECO:0000256" key="4">
    <source>
        <dbReference type="ARBA" id="ARBA00022839"/>
    </source>
</evidence>
<dbReference type="InterPro" id="IPR044876">
    <property type="entry name" value="HRDC_dom_sf"/>
</dbReference>
<evidence type="ECO:0000256" key="6">
    <source>
        <dbReference type="SAM" id="MobiDB-lite"/>
    </source>
</evidence>
<dbReference type="GO" id="GO:0071040">
    <property type="term" value="P:nuclear polyadenylation-dependent antisense transcript catabolic process"/>
    <property type="evidence" value="ECO:0007669"/>
    <property type="project" value="TreeGrafter"/>
</dbReference>
<organism evidence="8 9">
    <name type="scientific">Iris pallida</name>
    <name type="common">Sweet iris</name>
    <dbReference type="NCBI Taxonomy" id="29817"/>
    <lineage>
        <taxon>Eukaryota</taxon>
        <taxon>Viridiplantae</taxon>
        <taxon>Streptophyta</taxon>
        <taxon>Embryophyta</taxon>
        <taxon>Tracheophyta</taxon>
        <taxon>Spermatophyta</taxon>
        <taxon>Magnoliopsida</taxon>
        <taxon>Liliopsida</taxon>
        <taxon>Asparagales</taxon>
        <taxon>Iridaceae</taxon>
        <taxon>Iridoideae</taxon>
        <taxon>Irideae</taxon>
        <taxon>Iris</taxon>
    </lineage>
</organism>
<dbReference type="PANTHER" id="PTHR12124">
    <property type="entry name" value="POLYMYOSITIS/SCLERODERMA AUTOANTIGEN-RELATED"/>
    <property type="match status" value="1"/>
</dbReference>
<feature type="region of interest" description="Disordered" evidence="6">
    <location>
        <begin position="807"/>
        <end position="924"/>
    </location>
</feature>
<dbReference type="AlphaFoldDB" id="A0AAX6I042"/>
<dbReference type="Gene3D" id="1.10.150.80">
    <property type="entry name" value="HRDC domain"/>
    <property type="match status" value="1"/>
</dbReference>
<dbReference type="GO" id="GO:0000176">
    <property type="term" value="C:nuclear exosome (RNase complex)"/>
    <property type="evidence" value="ECO:0007669"/>
    <property type="project" value="TreeGrafter"/>
</dbReference>
<dbReference type="InterPro" id="IPR002121">
    <property type="entry name" value="HRDC_dom"/>
</dbReference>
<dbReference type="Pfam" id="PF01612">
    <property type="entry name" value="DNA_pol_A_exo1"/>
    <property type="match status" value="1"/>
</dbReference>
<evidence type="ECO:0000256" key="2">
    <source>
        <dbReference type="ARBA" id="ARBA00022722"/>
    </source>
</evidence>
<gene>
    <name evidence="8" type="ORF">M6B38_282480</name>
</gene>
<feature type="region of interest" description="Disordered" evidence="6">
    <location>
        <begin position="736"/>
        <end position="757"/>
    </location>
</feature>
<dbReference type="CDD" id="cd06147">
    <property type="entry name" value="Rrp6p_like_exo"/>
    <property type="match status" value="1"/>
</dbReference>
<dbReference type="GO" id="GO:0071039">
    <property type="term" value="P:nuclear polyadenylation-dependent CUT catabolic process"/>
    <property type="evidence" value="ECO:0007669"/>
    <property type="project" value="TreeGrafter"/>
</dbReference>
<reference evidence="8" key="2">
    <citation type="submission" date="2023-04" db="EMBL/GenBank/DDBJ databases">
        <authorList>
            <person name="Bruccoleri R.E."/>
            <person name="Oakeley E.J."/>
            <person name="Faust A.-M."/>
            <person name="Dessus-Babus S."/>
            <person name="Altorfer M."/>
            <person name="Burckhardt D."/>
            <person name="Oertli M."/>
            <person name="Naumann U."/>
            <person name="Petersen F."/>
            <person name="Wong J."/>
        </authorList>
    </citation>
    <scope>NUCLEOTIDE SEQUENCE</scope>
    <source>
        <strain evidence="8">GSM-AAB239-AS_SAM_17_03QT</strain>
        <tissue evidence="8">Leaf</tissue>
    </source>
</reference>
<dbReference type="PROSITE" id="PS50967">
    <property type="entry name" value="HRDC"/>
    <property type="match status" value="1"/>
</dbReference>
<reference evidence="8" key="1">
    <citation type="journal article" date="2023" name="GigaByte">
        <title>Genome assembly of the bearded iris, Iris pallida Lam.</title>
        <authorList>
            <person name="Bruccoleri R.E."/>
            <person name="Oakeley E.J."/>
            <person name="Faust A.M.E."/>
            <person name="Altorfer M."/>
            <person name="Dessus-Babus S."/>
            <person name="Burckhardt D."/>
            <person name="Oertli M."/>
            <person name="Naumann U."/>
            <person name="Petersen F."/>
            <person name="Wong J."/>
        </authorList>
    </citation>
    <scope>NUCLEOTIDE SEQUENCE</scope>
    <source>
        <strain evidence="8">GSM-AAB239-AS_SAM_17_03QT</strain>
    </source>
</reference>
<dbReference type="SMART" id="SM00474">
    <property type="entry name" value="35EXOc"/>
    <property type="match status" value="1"/>
</dbReference>
<evidence type="ECO:0000313" key="9">
    <source>
        <dbReference type="Proteomes" id="UP001140949"/>
    </source>
</evidence>
<dbReference type="InterPro" id="IPR049559">
    <property type="entry name" value="Rrp6p-like_exo"/>
</dbReference>
<keyword evidence="9" id="KW-1185">Reference proteome</keyword>
<evidence type="ECO:0000256" key="3">
    <source>
        <dbReference type="ARBA" id="ARBA00022801"/>
    </source>
</evidence>